<gene>
    <name evidence="2" type="ORF">ZHD862_LOCUS20580</name>
</gene>
<dbReference type="GO" id="GO:0016491">
    <property type="term" value="F:oxidoreductase activity"/>
    <property type="evidence" value="ECO:0007669"/>
    <property type="project" value="UniProtKB-KW"/>
</dbReference>
<dbReference type="PANTHER" id="PTHR35870">
    <property type="entry name" value="PROTEIN, PUTATIVE (AFU_ORTHOLOGUE AFUA_5G03330)-RELATED"/>
    <property type="match status" value="1"/>
</dbReference>
<comment type="caution">
    <text evidence="2">The sequence shown here is derived from an EMBL/GenBank/DDBJ whole genome shotgun (WGS) entry which is preliminary data.</text>
</comment>
<evidence type="ECO:0000313" key="2">
    <source>
        <dbReference type="EMBL" id="CAF1158958.1"/>
    </source>
</evidence>
<reference evidence="2" key="1">
    <citation type="submission" date="2021-02" db="EMBL/GenBank/DDBJ databases">
        <authorList>
            <person name="Nowell W R."/>
        </authorList>
    </citation>
    <scope>NUCLEOTIDE SEQUENCE</scope>
</reference>
<organism evidence="2 3">
    <name type="scientific">Rotaria sordida</name>
    <dbReference type="NCBI Taxonomy" id="392033"/>
    <lineage>
        <taxon>Eukaryota</taxon>
        <taxon>Metazoa</taxon>
        <taxon>Spiralia</taxon>
        <taxon>Gnathifera</taxon>
        <taxon>Rotifera</taxon>
        <taxon>Eurotatoria</taxon>
        <taxon>Bdelloidea</taxon>
        <taxon>Philodinida</taxon>
        <taxon>Philodinidae</taxon>
        <taxon>Rotaria</taxon>
    </lineage>
</organism>
<dbReference type="EMBL" id="CAJNOT010001177">
    <property type="protein sequence ID" value="CAF1158958.1"/>
    <property type="molecule type" value="Genomic_DNA"/>
</dbReference>
<accession>A0A814TFN5</accession>
<dbReference type="AlphaFoldDB" id="A0A814TFN5"/>
<dbReference type="Pfam" id="PF14027">
    <property type="entry name" value="Questin_oxidase"/>
    <property type="match status" value="1"/>
</dbReference>
<keyword evidence="1" id="KW-0560">Oxidoreductase</keyword>
<protein>
    <submittedName>
        <fullName evidence="2">Uncharacterized protein</fullName>
    </submittedName>
</protein>
<proteinExistence type="predicted"/>
<sequence length="449" mass="52509">MIRLKKYTVGSKIIQQGVIWIFFFVATTNVYAISSESFIKNPYIYHLPGITPETIETCSRLLQHNHEHYHIFFNSEHHFHNHATHYLLAALGLGASSHTLEHIYEQQKQVQQPIRPLHDNKDFDVNKCLGDENYYGNYLEFFKKELESEKYHGNVEDLIEYYLFNKDYLDLVFNGAYHPFIHLGYALEFQVKIMAVEGLAMAAVDRVNVKDVLKHLNYDQNKDGNKTALEIIELIIKDQRFDDKVFFNDEATKVDKLLERSGGPLIAEYAQIWKCDLDDLRRASVLVNTAVIRPKKALRLDFFLMHATTSGLFIDIFVHSLKKTENQFKFLKAKFAIDLLYYVARGRPKLNVNYLLNEYQSSKEHSYSDVQNPWLPLIDKCLTHRDTHVVKTIRALVYAEKFDSAQEKDKMSYLKIAQMVMDALFPADKKQWSHEGVGWEEYWKTVEDS</sequence>
<name>A0A814TFN5_9BILA</name>
<evidence type="ECO:0000256" key="1">
    <source>
        <dbReference type="ARBA" id="ARBA00023002"/>
    </source>
</evidence>
<dbReference type="PANTHER" id="PTHR35870:SF1">
    <property type="entry name" value="PROTEIN, PUTATIVE (AFU_ORTHOLOGUE AFUA_5G03330)-RELATED"/>
    <property type="match status" value="1"/>
</dbReference>
<dbReference type="Proteomes" id="UP000663864">
    <property type="component" value="Unassembled WGS sequence"/>
</dbReference>
<evidence type="ECO:0000313" key="3">
    <source>
        <dbReference type="Proteomes" id="UP000663864"/>
    </source>
</evidence>
<dbReference type="InterPro" id="IPR025337">
    <property type="entry name" value="Questin_oxidase-like"/>
</dbReference>